<proteinExistence type="predicted"/>
<accession>A0ABV6LEN6</accession>
<reference evidence="2 3" key="1">
    <citation type="submission" date="2024-09" db="EMBL/GenBank/DDBJ databases">
        <authorList>
            <person name="Sun Q."/>
            <person name="Mori K."/>
        </authorList>
    </citation>
    <scope>NUCLEOTIDE SEQUENCE [LARGE SCALE GENOMIC DNA]</scope>
    <source>
        <strain evidence="2 3">NCAIM B.02415</strain>
    </source>
</reference>
<evidence type="ECO:0000313" key="2">
    <source>
        <dbReference type="EMBL" id="MFC0517894.1"/>
    </source>
</evidence>
<dbReference type="Proteomes" id="UP001589828">
    <property type="component" value="Unassembled WGS sequence"/>
</dbReference>
<protein>
    <submittedName>
        <fullName evidence="2">Uncharacterized protein</fullName>
    </submittedName>
</protein>
<dbReference type="EMBL" id="JBHLTS010000076">
    <property type="protein sequence ID" value="MFC0517894.1"/>
    <property type="molecule type" value="Genomic_DNA"/>
</dbReference>
<keyword evidence="3" id="KW-1185">Reference proteome</keyword>
<keyword evidence="1" id="KW-0732">Signal</keyword>
<feature type="signal peptide" evidence="1">
    <location>
        <begin position="1"/>
        <end position="22"/>
    </location>
</feature>
<comment type="caution">
    <text evidence="2">The sequence shown here is derived from an EMBL/GenBank/DDBJ whole genome shotgun (WGS) entry which is preliminary data.</text>
</comment>
<dbReference type="RefSeq" id="WP_377025624.1">
    <property type="nucleotide sequence ID" value="NZ_JBHLTS010000076.1"/>
</dbReference>
<sequence length="86" mass="10581">MKLIRFSIIALVMVFSFQFAKAQTISVNAHFGRPYHRVVYTRGYYGRPVYYGREAYYGHPHYYASGYYAPAYYHRYYRVHPYYRHW</sequence>
<organism evidence="2 3">
    <name type="scientific">Mucilaginibacter angelicae</name>
    <dbReference type="NCBI Taxonomy" id="869718"/>
    <lineage>
        <taxon>Bacteria</taxon>
        <taxon>Pseudomonadati</taxon>
        <taxon>Bacteroidota</taxon>
        <taxon>Sphingobacteriia</taxon>
        <taxon>Sphingobacteriales</taxon>
        <taxon>Sphingobacteriaceae</taxon>
        <taxon>Mucilaginibacter</taxon>
    </lineage>
</organism>
<feature type="chain" id="PRO_5046123137" evidence="1">
    <location>
        <begin position="23"/>
        <end position="86"/>
    </location>
</feature>
<name>A0ABV6LEN6_9SPHI</name>
<evidence type="ECO:0000313" key="3">
    <source>
        <dbReference type="Proteomes" id="UP001589828"/>
    </source>
</evidence>
<evidence type="ECO:0000256" key="1">
    <source>
        <dbReference type="SAM" id="SignalP"/>
    </source>
</evidence>
<gene>
    <name evidence="2" type="ORF">ACFFGT_27020</name>
</gene>